<feature type="compositionally biased region" description="Acidic residues" evidence="1">
    <location>
        <begin position="22"/>
        <end position="36"/>
    </location>
</feature>
<proteinExistence type="predicted"/>
<reference evidence="2" key="1">
    <citation type="submission" date="2014-05" db="EMBL/GenBank/DDBJ databases">
        <authorList>
            <person name="Chronopoulou M."/>
        </authorList>
    </citation>
    <scope>NUCLEOTIDE SEQUENCE</scope>
    <source>
        <tissue evidence="2">Whole organism</tissue>
    </source>
</reference>
<dbReference type="EMBL" id="HACA01027659">
    <property type="protein sequence ID" value="CDW45020.1"/>
    <property type="molecule type" value="Transcribed_RNA"/>
</dbReference>
<feature type="region of interest" description="Disordered" evidence="1">
    <location>
        <begin position="122"/>
        <end position="142"/>
    </location>
</feature>
<feature type="region of interest" description="Disordered" evidence="1">
    <location>
        <begin position="205"/>
        <end position="267"/>
    </location>
</feature>
<feature type="compositionally biased region" description="Basic and acidic residues" evidence="1">
    <location>
        <begin position="205"/>
        <end position="217"/>
    </location>
</feature>
<feature type="region of interest" description="Disordered" evidence="1">
    <location>
        <begin position="1"/>
        <end position="36"/>
    </location>
</feature>
<evidence type="ECO:0000256" key="1">
    <source>
        <dbReference type="SAM" id="MobiDB-lite"/>
    </source>
</evidence>
<dbReference type="AlphaFoldDB" id="A0A0K2V3Z0"/>
<evidence type="ECO:0000313" key="2">
    <source>
        <dbReference type="EMBL" id="CDW45020.1"/>
    </source>
</evidence>
<protein>
    <submittedName>
        <fullName evidence="2">Uncharacterized protein</fullName>
    </submittedName>
</protein>
<sequence length="267" mass="30506">MAQNLDRPKSTKQFKKKKNGPDMEDDLENDEDDESEDLFQELDLMAYGVNKKVAEASIDDEDLWNGKVPCYTFVERGKITKEQYKETMGQDSINEKSVHDLFGEFLFTDTVHESTSIIKIEEPGDFQDSRNSSLTEHSDNLSRYGHSSLKYTPIKQSNPFRANNIKQVSPLVETSQALSSSYPELRKASGLRVLKEIRERRSNIEKFRSREHKDSRSHSSSIGRSVCSRSSSMDTISKEFSINKKPPHRPPAKLKPLLLSEDEIIDA</sequence>
<feature type="compositionally biased region" description="Low complexity" evidence="1">
    <location>
        <begin position="218"/>
        <end position="232"/>
    </location>
</feature>
<organism evidence="2">
    <name type="scientific">Lepeophtheirus salmonis</name>
    <name type="common">Salmon louse</name>
    <name type="synonym">Caligus salmonis</name>
    <dbReference type="NCBI Taxonomy" id="72036"/>
    <lineage>
        <taxon>Eukaryota</taxon>
        <taxon>Metazoa</taxon>
        <taxon>Ecdysozoa</taxon>
        <taxon>Arthropoda</taxon>
        <taxon>Crustacea</taxon>
        <taxon>Multicrustacea</taxon>
        <taxon>Hexanauplia</taxon>
        <taxon>Copepoda</taxon>
        <taxon>Siphonostomatoida</taxon>
        <taxon>Caligidae</taxon>
        <taxon>Lepeophtheirus</taxon>
    </lineage>
</organism>
<name>A0A0K2V3Z0_LEPSM</name>
<accession>A0A0K2V3Z0</accession>